<feature type="region of interest" description="Disordered" evidence="9">
    <location>
        <begin position="553"/>
        <end position="626"/>
    </location>
</feature>
<evidence type="ECO:0000256" key="2">
    <source>
        <dbReference type="ARBA" id="ARBA00022679"/>
    </source>
</evidence>
<dbReference type="InterPro" id="IPR021109">
    <property type="entry name" value="Peptidase_aspartic_dom_sf"/>
</dbReference>
<dbReference type="InterPro" id="IPR002156">
    <property type="entry name" value="RNaseH_domain"/>
</dbReference>
<feature type="compositionally biased region" description="Polar residues" evidence="9">
    <location>
        <begin position="553"/>
        <end position="571"/>
    </location>
</feature>
<dbReference type="PROSITE" id="PS50879">
    <property type="entry name" value="RNASE_H_1"/>
    <property type="match status" value="1"/>
</dbReference>
<accession>A0AAV7ERR1</accession>
<dbReference type="InterPro" id="IPR050951">
    <property type="entry name" value="Retrovirus_Pol_polyprotein"/>
</dbReference>
<evidence type="ECO:0000259" key="10">
    <source>
        <dbReference type="PROSITE" id="PS50878"/>
    </source>
</evidence>
<dbReference type="PANTHER" id="PTHR37984:SF5">
    <property type="entry name" value="PROTEIN NYNRIN-LIKE"/>
    <property type="match status" value="1"/>
</dbReference>
<comment type="caution">
    <text evidence="12">The sequence shown here is derived from an EMBL/GenBank/DDBJ whole genome shotgun (WGS) entry which is preliminary data.</text>
</comment>
<dbReference type="Pfam" id="PF13456">
    <property type="entry name" value="RVT_3"/>
    <property type="match status" value="1"/>
</dbReference>
<evidence type="ECO:0000313" key="13">
    <source>
        <dbReference type="Proteomes" id="UP000825729"/>
    </source>
</evidence>
<dbReference type="Pfam" id="PF17917">
    <property type="entry name" value="RT_RNaseH"/>
    <property type="match status" value="1"/>
</dbReference>
<evidence type="ECO:0000256" key="3">
    <source>
        <dbReference type="ARBA" id="ARBA00022695"/>
    </source>
</evidence>
<name>A0AAV7ERR1_ARIFI</name>
<dbReference type="CDD" id="cd09279">
    <property type="entry name" value="RNase_HI_like"/>
    <property type="match status" value="1"/>
</dbReference>
<dbReference type="InterPro" id="IPR043128">
    <property type="entry name" value="Rev_trsase/Diguanyl_cyclase"/>
</dbReference>
<feature type="compositionally biased region" description="Polar residues" evidence="9">
    <location>
        <begin position="580"/>
        <end position="606"/>
    </location>
</feature>
<dbReference type="GO" id="GO:0003964">
    <property type="term" value="F:RNA-directed DNA polymerase activity"/>
    <property type="evidence" value="ECO:0007669"/>
    <property type="project" value="UniProtKB-KW"/>
</dbReference>
<dbReference type="SUPFAM" id="SSF53098">
    <property type="entry name" value="Ribonuclease H-like"/>
    <property type="match status" value="1"/>
</dbReference>
<dbReference type="EC" id="2.7.7.49" evidence="1"/>
<dbReference type="CDD" id="cd09274">
    <property type="entry name" value="RNase_HI_RT_Ty3"/>
    <property type="match status" value="1"/>
</dbReference>
<dbReference type="Gene3D" id="3.10.10.10">
    <property type="entry name" value="HIV Type 1 Reverse Transcriptase, subunit A, domain 1"/>
    <property type="match status" value="1"/>
</dbReference>
<gene>
    <name evidence="12" type="ORF">H6P81_010281</name>
</gene>
<evidence type="ECO:0000256" key="8">
    <source>
        <dbReference type="ARBA" id="ARBA00023172"/>
    </source>
</evidence>
<feature type="compositionally biased region" description="Basic and acidic residues" evidence="9">
    <location>
        <begin position="1"/>
        <end position="11"/>
    </location>
</feature>
<evidence type="ECO:0000256" key="5">
    <source>
        <dbReference type="ARBA" id="ARBA00022759"/>
    </source>
</evidence>
<dbReference type="Gene3D" id="3.30.70.270">
    <property type="match status" value="2"/>
</dbReference>
<proteinExistence type="predicted"/>
<keyword evidence="2" id="KW-0808">Transferase</keyword>
<feature type="compositionally biased region" description="Acidic residues" evidence="9">
    <location>
        <begin position="1494"/>
        <end position="1505"/>
    </location>
</feature>
<feature type="compositionally biased region" description="Polar residues" evidence="9">
    <location>
        <begin position="1510"/>
        <end position="1519"/>
    </location>
</feature>
<dbReference type="GO" id="GO:0006310">
    <property type="term" value="P:DNA recombination"/>
    <property type="evidence" value="ECO:0007669"/>
    <property type="project" value="UniProtKB-KW"/>
</dbReference>
<feature type="compositionally biased region" description="Basic residues" evidence="9">
    <location>
        <begin position="245"/>
        <end position="261"/>
    </location>
</feature>
<keyword evidence="7" id="KW-0695">RNA-directed DNA polymerase</keyword>
<keyword evidence="13" id="KW-1185">Reference proteome</keyword>
<sequence>MENLIKERGDEGSSLADPRKKGKAPAATTPKETKEKSKSSFATNTVEPIKVGSKVKSTYLPRQLTGGFKKLSLEERQAKTYPFADADVPIMLDQLLDNQLLKLPEIKRPGDQSKSKDPNFCKYHRLVGHSTEKCFVLKDRIMELAAQGRIEIEGAENTASSYAISIRAESNQLTRPNKKQATKKEYRPKPGSSSQPHNNKRPPAKVAPKPAPCEQAAADAEGWILVTWRKKPIREIKPAPATIKTKAKRPNKRTAKRQRKTPRTDVQGANKKKRRPVTLAEFFPKEFLAPPAMVATCSTTPPEQAAHKDKGKRPIILPLNKIEDDLDLEIRSRKALIRILDKPEELEAELEMLLMRKHDLPKVGLTPPYRKEEENALSPPQLAKVEQALAVTCPPCITFREEDIQLGTKNHNRLLFVSGYIRDQKINRILIDCGSADVGISAGDLSPSSLLIQGFNQEAPRTLGMINVKLHIGDMVAETPFQVIDSRTTYNLLLGRPWLHSNGVVPSTLHQYFKYWENDEQKTVHADERPFTEAKASFVDAKYYLTTKRSPWSNQAANTEDTPTQATSSKPPIQAVAPKQPSQNTASKQTPTQVASTKQNTIQIVSPKQPARDSQPAQGHKPAAVNAMPKQCSIPILRYIPQSQRRKGEAPLVACHKSQPTPLPEKVTVPLPKLEERSIVKQFPSQQQLPATRSNEGFDPNAYRLMARAGGNLTKDEIHAKLPVTLPVLTPEQEKLRNEGQRINQGRAGLGYEKQKPIKIYTSQMKPVKINRKVSADVHQVSVGQTPTKKKDTLKPVVIYTLRAAIARARAYDSVMVNYISITDGDQEEEEFVLKEAPAEFEEGGQLTVDELKRVNLGTAEDPRPTFLSASLTTEEEVEYMALLREYRDIFAWNYTEMPGLDPRVAVHKLAVHPSVRPEVDKLIAANFIREVKYPSWIANIVPVKKKTGQIRACVDFRDLNKACPKDDFPLPITELMVDATTGYEALSFMDGSSGYNQIRMDPKDEELTAFLTPKGIFCYKVMPFGLKNAGATYQRAMQNIFDDFLHKRVECYVDDLVVKTKQRSDHLLDLRAVFERLRRFQLKMNPLKCAFGVTSGKFLGFIVHHRGIEIDQSKIDAIQKMPEPRNVSELKSFQGHLAYIQRFISNLARRCQPFSRLLKKETTFEWDESCRNAFNNIKAYLTKPPVLVAAIVGQPLLLYIAAQKGSVGALLAQCDEDNKERSLYYLSRTLVGVELNYTPSEKTCLALVFAVQKLLHYLLAHSTKLISRADPLKYIMSRPILSGRLAKWALLLSEFEINFVPQRAIKGQALANFLADHPVPAEWELSEEFLNEEIFLVEVLPPWEMYFDGATRRSGAGAGVLFISPKKDLLPYLFVLTQACSNKEAEYQAILLGLGIAVEMQLPQLNIYGDSALVIKQLTGEFEVKKPELEPFSRQAGELLAQIPEASLHYVPRSENGPADALDGIAASLAQFDQRPSQIPICERWVIPPPTEDGTEEEQTETIEESLPISASQNEVRD</sequence>
<protein>
    <recommendedName>
        <fullName evidence="1">RNA-directed DNA polymerase</fullName>
        <ecNumber evidence="1">2.7.7.49</ecNumber>
    </recommendedName>
</protein>
<feature type="region of interest" description="Disordered" evidence="9">
    <location>
        <begin position="1486"/>
        <end position="1519"/>
    </location>
</feature>
<evidence type="ECO:0000256" key="9">
    <source>
        <dbReference type="SAM" id="MobiDB-lite"/>
    </source>
</evidence>
<evidence type="ECO:0000256" key="6">
    <source>
        <dbReference type="ARBA" id="ARBA00022801"/>
    </source>
</evidence>
<evidence type="ECO:0000256" key="4">
    <source>
        <dbReference type="ARBA" id="ARBA00022722"/>
    </source>
</evidence>
<feature type="region of interest" description="Disordered" evidence="9">
    <location>
        <begin position="236"/>
        <end position="274"/>
    </location>
</feature>
<keyword evidence="5" id="KW-0255">Endonuclease</keyword>
<dbReference type="InterPro" id="IPR043502">
    <property type="entry name" value="DNA/RNA_pol_sf"/>
</dbReference>
<dbReference type="InterPro" id="IPR000477">
    <property type="entry name" value="RT_dom"/>
</dbReference>
<dbReference type="PANTHER" id="PTHR37984">
    <property type="entry name" value="PROTEIN CBG26694"/>
    <property type="match status" value="1"/>
</dbReference>
<dbReference type="Proteomes" id="UP000825729">
    <property type="component" value="Unassembled WGS sequence"/>
</dbReference>
<feature type="domain" description="RNase H type-1" evidence="11">
    <location>
        <begin position="1340"/>
        <end position="1473"/>
    </location>
</feature>
<keyword evidence="6" id="KW-0378">Hydrolase</keyword>
<dbReference type="InterPro" id="IPR036397">
    <property type="entry name" value="RNaseH_sf"/>
</dbReference>
<keyword evidence="4" id="KW-0540">Nuclease</keyword>
<dbReference type="PROSITE" id="PS50878">
    <property type="entry name" value="RT_POL"/>
    <property type="match status" value="1"/>
</dbReference>
<dbReference type="GO" id="GO:0003676">
    <property type="term" value="F:nucleic acid binding"/>
    <property type="evidence" value="ECO:0007669"/>
    <property type="project" value="InterPro"/>
</dbReference>
<dbReference type="Gene3D" id="2.40.70.10">
    <property type="entry name" value="Acid Proteases"/>
    <property type="match status" value="1"/>
</dbReference>
<dbReference type="InterPro" id="IPR012337">
    <property type="entry name" value="RNaseH-like_sf"/>
</dbReference>
<feature type="domain" description="Reverse transcriptase" evidence="10">
    <location>
        <begin position="925"/>
        <end position="1104"/>
    </location>
</feature>
<dbReference type="FunFam" id="3.30.70.270:FF:000020">
    <property type="entry name" value="Transposon Tf2-6 polyprotein-like Protein"/>
    <property type="match status" value="1"/>
</dbReference>
<dbReference type="Gene3D" id="3.30.420.10">
    <property type="entry name" value="Ribonuclease H-like superfamily/Ribonuclease H"/>
    <property type="match status" value="1"/>
</dbReference>
<evidence type="ECO:0000259" key="11">
    <source>
        <dbReference type="PROSITE" id="PS50879"/>
    </source>
</evidence>
<dbReference type="GO" id="GO:0004523">
    <property type="term" value="F:RNA-DNA hybrid ribonuclease activity"/>
    <property type="evidence" value="ECO:0007669"/>
    <property type="project" value="InterPro"/>
</dbReference>
<dbReference type="SUPFAM" id="SSF56672">
    <property type="entry name" value="DNA/RNA polymerases"/>
    <property type="match status" value="1"/>
</dbReference>
<dbReference type="CDD" id="cd01647">
    <property type="entry name" value="RT_LTR"/>
    <property type="match status" value="1"/>
</dbReference>
<dbReference type="InterPro" id="IPR041373">
    <property type="entry name" value="RT_RNaseH"/>
</dbReference>
<evidence type="ECO:0000256" key="1">
    <source>
        <dbReference type="ARBA" id="ARBA00012493"/>
    </source>
</evidence>
<dbReference type="EMBL" id="JAINDJ010000004">
    <property type="protein sequence ID" value="KAG9450316.1"/>
    <property type="molecule type" value="Genomic_DNA"/>
</dbReference>
<evidence type="ECO:0000313" key="12">
    <source>
        <dbReference type="EMBL" id="KAG9450316.1"/>
    </source>
</evidence>
<feature type="region of interest" description="Disordered" evidence="9">
    <location>
        <begin position="1"/>
        <end position="45"/>
    </location>
</feature>
<dbReference type="Pfam" id="PF00078">
    <property type="entry name" value="RVT_1"/>
    <property type="match status" value="1"/>
</dbReference>
<keyword evidence="3" id="KW-0548">Nucleotidyltransferase</keyword>
<keyword evidence="8" id="KW-0233">DNA recombination</keyword>
<reference evidence="12 13" key="1">
    <citation type="submission" date="2021-07" db="EMBL/GenBank/DDBJ databases">
        <title>The Aristolochia fimbriata genome: insights into angiosperm evolution, floral development and chemical biosynthesis.</title>
        <authorList>
            <person name="Jiao Y."/>
        </authorList>
    </citation>
    <scope>NUCLEOTIDE SEQUENCE [LARGE SCALE GENOMIC DNA]</scope>
    <source>
        <strain evidence="12">IBCAS-2021</strain>
        <tissue evidence="12">Leaf</tissue>
    </source>
</reference>
<organism evidence="12 13">
    <name type="scientific">Aristolochia fimbriata</name>
    <name type="common">White veined hardy Dutchman's pipe vine</name>
    <dbReference type="NCBI Taxonomy" id="158543"/>
    <lineage>
        <taxon>Eukaryota</taxon>
        <taxon>Viridiplantae</taxon>
        <taxon>Streptophyta</taxon>
        <taxon>Embryophyta</taxon>
        <taxon>Tracheophyta</taxon>
        <taxon>Spermatophyta</taxon>
        <taxon>Magnoliopsida</taxon>
        <taxon>Magnoliidae</taxon>
        <taxon>Piperales</taxon>
        <taxon>Aristolochiaceae</taxon>
        <taxon>Aristolochia</taxon>
    </lineage>
</organism>
<feature type="region of interest" description="Disordered" evidence="9">
    <location>
        <begin position="169"/>
        <end position="213"/>
    </location>
</feature>
<dbReference type="CDD" id="cd00303">
    <property type="entry name" value="retropepsin_like"/>
    <property type="match status" value="1"/>
</dbReference>
<evidence type="ECO:0000256" key="7">
    <source>
        <dbReference type="ARBA" id="ARBA00022918"/>
    </source>
</evidence>